<dbReference type="InterPro" id="IPR046960">
    <property type="entry name" value="PPR_At4g14850-like_plant"/>
</dbReference>
<comment type="caution">
    <text evidence="3">The sequence shown here is derived from an EMBL/GenBank/DDBJ whole genome shotgun (WGS) entry which is preliminary data.</text>
</comment>
<dbReference type="PROSITE" id="PS51375">
    <property type="entry name" value="PPR"/>
    <property type="match status" value="1"/>
</dbReference>
<dbReference type="NCBIfam" id="TIGR00756">
    <property type="entry name" value="PPR"/>
    <property type="match status" value="1"/>
</dbReference>
<evidence type="ECO:0000256" key="1">
    <source>
        <dbReference type="ARBA" id="ARBA00022737"/>
    </source>
</evidence>
<dbReference type="OMA" id="CDMMAND"/>
<dbReference type="PANTHER" id="PTHR47926:SF544">
    <property type="entry name" value="PENTACOTRIPEPTIDE-REPEAT REGION OF PRORP DOMAIN-CONTAINING PROTEIN"/>
    <property type="match status" value="1"/>
</dbReference>
<reference evidence="3 4" key="1">
    <citation type="journal article" date="2018" name="Nat. Genet.">
        <title>The Rosa genome provides new insights in the design of modern roses.</title>
        <authorList>
            <person name="Bendahmane M."/>
        </authorList>
    </citation>
    <scope>NUCLEOTIDE SEQUENCE [LARGE SCALE GENOMIC DNA]</scope>
    <source>
        <strain evidence="4">cv. Old Blush</strain>
    </source>
</reference>
<evidence type="ECO:0000313" key="4">
    <source>
        <dbReference type="Proteomes" id="UP000238479"/>
    </source>
</evidence>
<name>A0A2P6QPB4_ROSCH</name>
<keyword evidence="1" id="KW-0677">Repeat</keyword>
<dbReference type="GO" id="GO:0009451">
    <property type="term" value="P:RNA modification"/>
    <property type="evidence" value="ECO:0007669"/>
    <property type="project" value="InterPro"/>
</dbReference>
<accession>A0A2P6QPB4</accession>
<evidence type="ECO:0000313" key="3">
    <source>
        <dbReference type="EMBL" id="PRQ36025.1"/>
    </source>
</evidence>
<organism evidence="3 4">
    <name type="scientific">Rosa chinensis</name>
    <name type="common">China rose</name>
    <dbReference type="NCBI Taxonomy" id="74649"/>
    <lineage>
        <taxon>Eukaryota</taxon>
        <taxon>Viridiplantae</taxon>
        <taxon>Streptophyta</taxon>
        <taxon>Embryophyta</taxon>
        <taxon>Tracheophyta</taxon>
        <taxon>Spermatophyta</taxon>
        <taxon>Magnoliopsida</taxon>
        <taxon>eudicotyledons</taxon>
        <taxon>Gunneridae</taxon>
        <taxon>Pentapetalae</taxon>
        <taxon>rosids</taxon>
        <taxon>fabids</taxon>
        <taxon>Rosales</taxon>
        <taxon>Rosaceae</taxon>
        <taxon>Rosoideae</taxon>
        <taxon>Rosoideae incertae sedis</taxon>
        <taxon>Rosa</taxon>
    </lineage>
</organism>
<gene>
    <name evidence="3" type="ORF">RchiOBHm_Chr4g0386911</name>
</gene>
<protein>
    <submittedName>
        <fullName evidence="3">Putative pentatricopeptide</fullName>
    </submittedName>
</protein>
<dbReference type="EMBL" id="PDCK01000042">
    <property type="protein sequence ID" value="PRQ36025.1"/>
    <property type="molecule type" value="Genomic_DNA"/>
</dbReference>
<keyword evidence="4" id="KW-1185">Reference proteome</keyword>
<dbReference type="FunFam" id="1.25.40.10:FF:000436">
    <property type="entry name" value="Pentatricopeptide repeat-containing protein At5g39350 family"/>
    <property type="match status" value="1"/>
</dbReference>
<feature type="repeat" description="PPR" evidence="2">
    <location>
        <begin position="59"/>
        <end position="93"/>
    </location>
</feature>
<sequence>MPERNTLKDVALSDRVCACIGKSGLKSNMLMVNSLVDVFMKFGDTSAAKWLFDECVDKNLRFYSAVLSNYVRQGLAGEAVSVMGEMLQQGLRPDKVTMLSAISACAQLSDSLTGKCCHGYVLRNGLEGWDTICNAMIDMYMKCGLQEMA</sequence>
<dbReference type="GO" id="GO:0003723">
    <property type="term" value="F:RNA binding"/>
    <property type="evidence" value="ECO:0007669"/>
    <property type="project" value="InterPro"/>
</dbReference>
<dbReference type="PANTHER" id="PTHR47926">
    <property type="entry name" value="PENTATRICOPEPTIDE REPEAT-CONTAINING PROTEIN"/>
    <property type="match status" value="1"/>
</dbReference>
<dbReference type="Proteomes" id="UP000238479">
    <property type="component" value="Chromosome 4"/>
</dbReference>
<evidence type="ECO:0000256" key="2">
    <source>
        <dbReference type="PROSITE-ProRule" id="PRU00708"/>
    </source>
</evidence>
<dbReference type="Gramene" id="PRQ36025">
    <property type="protein sequence ID" value="PRQ36025"/>
    <property type="gene ID" value="RchiOBHm_Chr4g0386911"/>
</dbReference>
<dbReference type="AlphaFoldDB" id="A0A2P6QPB4"/>
<dbReference type="Pfam" id="PF01535">
    <property type="entry name" value="PPR"/>
    <property type="match status" value="2"/>
</dbReference>
<dbReference type="InterPro" id="IPR002885">
    <property type="entry name" value="PPR_rpt"/>
</dbReference>
<dbReference type="Gene3D" id="1.25.40.10">
    <property type="entry name" value="Tetratricopeptide repeat domain"/>
    <property type="match status" value="1"/>
</dbReference>
<proteinExistence type="predicted"/>
<dbReference type="InterPro" id="IPR011990">
    <property type="entry name" value="TPR-like_helical_dom_sf"/>
</dbReference>